<comment type="function">
    <text evidence="8">Centriole-enriched microtubule-binding protein involved in centriole biogenesis. In collaboration with CEP295 and POC1B, is required for the centriole-to-centrosome conversion by ensuring the formation of bona fide centriole wall. Functions as a linker component that maintains centrosome cohesion. Associates with CROCC and regulates its stability and localization to the centrosome.</text>
</comment>
<dbReference type="OMA" id="NWMEDKL"/>
<keyword evidence="5" id="KW-0963">Cytoplasm</keyword>
<feature type="compositionally biased region" description="Basic residues" evidence="9">
    <location>
        <begin position="130"/>
        <end position="142"/>
    </location>
</feature>
<accession>H3AZ99</accession>
<organism evidence="11 12">
    <name type="scientific">Latimeria chalumnae</name>
    <name type="common">Coelacanth</name>
    <dbReference type="NCBI Taxonomy" id="7897"/>
    <lineage>
        <taxon>Eukaryota</taxon>
        <taxon>Metazoa</taxon>
        <taxon>Chordata</taxon>
        <taxon>Craniata</taxon>
        <taxon>Vertebrata</taxon>
        <taxon>Euteleostomi</taxon>
        <taxon>Coelacanthiformes</taxon>
        <taxon>Coelacanthidae</taxon>
        <taxon>Latimeria</taxon>
    </lineage>
</organism>
<dbReference type="Pfam" id="PF15007">
    <property type="entry name" value="CEP44"/>
    <property type="match status" value="1"/>
</dbReference>
<protein>
    <recommendedName>
        <fullName evidence="4">Centrosomal protein of 44 kDa</fullName>
    </recommendedName>
</protein>
<feature type="domain" description="Centrosomal CEP44" evidence="10">
    <location>
        <begin position="5"/>
        <end position="128"/>
    </location>
</feature>
<dbReference type="GO" id="GO:0007099">
    <property type="term" value="P:centriole replication"/>
    <property type="evidence" value="ECO:0007669"/>
    <property type="project" value="TreeGrafter"/>
</dbReference>
<dbReference type="PANTHER" id="PTHR31477:SF1">
    <property type="entry name" value="CENTROSOMAL PROTEIN OF 44 KDA"/>
    <property type="match status" value="1"/>
</dbReference>
<evidence type="ECO:0000256" key="3">
    <source>
        <dbReference type="ARBA" id="ARBA00004647"/>
    </source>
</evidence>
<feature type="region of interest" description="Disordered" evidence="9">
    <location>
        <begin position="124"/>
        <end position="161"/>
    </location>
</feature>
<feature type="compositionally biased region" description="Polar residues" evidence="9">
    <location>
        <begin position="335"/>
        <end position="361"/>
    </location>
</feature>
<reference evidence="11" key="3">
    <citation type="submission" date="2025-09" db="UniProtKB">
        <authorList>
            <consortium name="Ensembl"/>
        </authorList>
    </citation>
    <scope>IDENTIFICATION</scope>
</reference>
<evidence type="ECO:0000256" key="9">
    <source>
        <dbReference type="SAM" id="MobiDB-lite"/>
    </source>
</evidence>
<feature type="compositionally biased region" description="Basic and acidic residues" evidence="9">
    <location>
        <begin position="321"/>
        <end position="334"/>
    </location>
</feature>
<dbReference type="eggNOG" id="ENOG502R3RQ">
    <property type="taxonomic scope" value="Eukaryota"/>
</dbReference>
<dbReference type="GeneTree" id="ENSGT00390000009873"/>
<evidence type="ECO:0000313" key="11">
    <source>
        <dbReference type="Ensembl" id="ENSLACP00000014970.1"/>
    </source>
</evidence>
<evidence type="ECO:0000313" key="12">
    <source>
        <dbReference type="Proteomes" id="UP000008672"/>
    </source>
</evidence>
<dbReference type="Bgee" id="ENSLACG00000013177">
    <property type="expression patterns" value="Expressed in pelvic fin and 2 other cell types or tissues"/>
</dbReference>
<feature type="region of interest" description="Disordered" evidence="9">
    <location>
        <begin position="301"/>
        <end position="361"/>
    </location>
</feature>
<evidence type="ECO:0000256" key="1">
    <source>
        <dbReference type="ARBA" id="ARBA00004114"/>
    </source>
</evidence>
<dbReference type="EMBL" id="AFYH01043957">
    <property type="status" value="NOT_ANNOTATED_CDS"/>
    <property type="molecule type" value="Genomic_DNA"/>
</dbReference>
<evidence type="ECO:0000256" key="8">
    <source>
        <dbReference type="ARBA" id="ARBA00046235"/>
    </source>
</evidence>
<comment type="subcellular location">
    <subcellularLocation>
        <location evidence="1">Cytoplasm</location>
        <location evidence="1">Cytoskeleton</location>
        <location evidence="1">Microtubule organizing center</location>
        <location evidence="1">Centrosome</location>
        <location evidence="1">Centriole</location>
    </subcellularLocation>
    <subcellularLocation>
        <location evidence="3">Cytoplasm</location>
        <location evidence="3">Cytoskeleton</location>
        <location evidence="3">Spindle pole</location>
    </subcellularLocation>
    <subcellularLocation>
        <location evidence="2">Midbody</location>
    </subcellularLocation>
</comment>
<dbReference type="InterPro" id="IPR029157">
    <property type="entry name" value="CEP44_CC"/>
</dbReference>
<reference evidence="11" key="2">
    <citation type="submission" date="2025-08" db="UniProtKB">
        <authorList>
            <consortium name="Ensembl"/>
        </authorList>
    </citation>
    <scope>IDENTIFICATION</scope>
</reference>
<keyword evidence="12" id="KW-1185">Reference proteome</keyword>
<dbReference type="InterPro" id="IPR033603">
    <property type="entry name" value="CEP44"/>
</dbReference>
<dbReference type="GO" id="GO:0005814">
    <property type="term" value="C:centriole"/>
    <property type="evidence" value="ECO:0007669"/>
    <property type="project" value="UniProtKB-SubCell"/>
</dbReference>
<evidence type="ECO:0000256" key="5">
    <source>
        <dbReference type="ARBA" id="ARBA00022490"/>
    </source>
</evidence>
<dbReference type="EMBL" id="AFYH01043958">
    <property type="status" value="NOT_ANNOTATED_CDS"/>
    <property type="molecule type" value="Genomic_DNA"/>
</dbReference>
<dbReference type="EMBL" id="AFYH01043956">
    <property type="status" value="NOT_ANNOTATED_CDS"/>
    <property type="molecule type" value="Genomic_DNA"/>
</dbReference>
<sequence length="393" mass="44838">MATGDIKGWLRRLDQGLRLLSYPQDMDYTGLAKGDPAASLPIISYAYTSYSTYVTEHLMSQGAELTGKNDLRFIEAVYKVLRDEFHYKPVLTKQQFLQCGFAERKIQIVCDIIGLVTQKHKELSGVDKKSPRKKKEKTVKGRRAPEPQQKKTGGKNCGTSTSKPECKYLASKQKKKPLVERHVGMEVDVQLAPVMASPEAKSCEDESYTFLKVPSNKYKFYSSRLQILESETQIEPLRFQLAECQEKLQKLKMIEERLQTLENKMKGKVIIEEKDWKNLLSRVVLLETELLLRSKKNDFSSDFNNMNEERTSSRLCNKISSDTETREETPESLHHQSSGYSSLLSTDTSPKAMNINSPSLTEISKETTRQRVERLTKLMKETADLLRCSGDAL</sequence>
<dbReference type="PANTHER" id="PTHR31477">
    <property type="entry name" value="CENTROSOMAL PROTEIN OF 44 KDA"/>
    <property type="match status" value="1"/>
</dbReference>
<dbReference type="FunCoup" id="H3AZ99">
    <property type="interactions" value="1227"/>
</dbReference>
<dbReference type="AlphaFoldDB" id="H3AZ99"/>
<evidence type="ECO:0000256" key="7">
    <source>
        <dbReference type="ARBA" id="ARBA00023212"/>
    </source>
</evidence>
<dbReference type="STRING" id="7897.ENSLACP00000014970"/>
<keyword evidence="6" id="KW-0175">Coiled coil</keyword>
<gene>
    <name evidence="11" type="primary">CEP44</name>
</gene>
<dbReference type="Proteomes" id="UP000008672">
    <property type="component" value="Unassembled WGS sequence"/>
</dbReference>
<dbReference type="GO" id="GO:0010457">
    <property type="term" value="P:centriole-centriole cohesion"/>
    <property type="evidence" value="ECO:0007669"/>
    <property type="project" value="TreeGrafter"/>
</dbReference>
<name>H3AZ99_LATCH</name>
<keyword evidence="7" id="KW-0206">Cytoskeleton</keyword>
<evidence type="ECO:0000259" key="10">
    <source>
        <dbReference type="Pfam" id="PF15007"/>
    </source>
</evidence>
<dbReference type="InParanoid" id="H3AZ99"/>
<evidence type="ECO:0000256" key="6">
    <source>
        <dbReference type="ARBA" id="ARBA00023054"/>
    </source>
</evidence>
<evidence type="ECO:0000256" key="2">
    <source>
        <dbReference type="ARBA" id="ARBA00004214"/>
    </source>
</evidence>
<proteinExistence type="predicted"/>
<dbReference type="GO" id="GO:0000922">
    <property type="term" value="C:spindle pole"/>
    <property type="evidence" value="ECO:0007669"/>
    <property type="project" value="UniProtKB-SubCell"/>
</dbReference>
<dbReference type="Ensembl" id="ENSLACT00000015075.1">
    <property type="protein sequence ID" value="ENSLACP00000014970.1"/>
    <property type="gene ID" value="ENSLACG00000013177.2"/>
</dbReference>
<evidence type="ECO:0000256" key="4">
    <source>
        <dbReference type="ARBA" id="ARBA00014053"/>
    </source>
</evidence>
<dbReference type="GO" id="GO:0005813">
    <property type="term" value="C:centrosome"/>
    <property type="evidence" value="ECO:0007669"/>
    <property type="project" value="TreeGrafter"/>
</dbReference>
<reference evidence="12" key="1">
    <citation type="submission" date="2011-08" db="EMBL/GenBank/DDBJ databases">
        <title>The draft genome of Latimeria chalumnae.</title>
        <authorList>
            <person name="Di Palma F."/>
            <person name="Alfoldi J."/>
            <person name="Johnson J."/>
            <person name="Berlin A."/>
            <person name="Gnerre S."/>
            <person name="Jaffe D."/>
            <person name="MacCallum I."/>
            <person name="Young S."/>
            <person name="Walker B.J."/>
            <person name="Lander E."/>
            <person name="Lindblad-Toh K."/>
        </authorList>
    </citation>
    <scope>NUCLEOTIDE SEQUENCE [LARGE SCALE GENOMIC DNA]</scope>
    <source>
        <strain evidence="12">Wild caught</strain>
    </source>
</reference>
<dbReference type="GO" id="GO:0030496">
    <property type="term" value="C:midbody"/>
    <property type="evidence" value="ECO:0007669"/>
    <property type="project" value="UniProtKB-SubCell"/>
</dbReference>